<name>A0ABU0L0Q3_9BACL</name>
<protein>
    <submittedName>
        <fullName evidence="1">Uncharacterized protein</fullName>
    </submittedName>
</protein>
<reference evidence="1 2" key="1">
    <citation type="submission" date="2023-07" db="EMBL/GenBank/DDBJ databases">
        <title>Genomic Encyclopedia of Type Strains, Phase IV (KMG-IV): sequencing the most valuable type-strain genomes for metagenomic binning, comparative biology and taxonomic classification.</title>
        <authorList>
            <person name="Goeker M."/>
        </authorList>
    </citation>
    <scope>NUCLEOTIDE SEQUENCE [LARGE SCALE GENOMIC DNA]</scope>
    <source>
        <strain evidence="1 2">DSM 14914</strain>
    </source>
</reference>
<comment type="caution">
    <text evidence="1">The sequence shown here is derived from an EMBL/GenBank/DDBJ whole genome shotgun (WGS) entry which is preliminary data.</text>
</comment>
<evidence type="ECO:0000313" key="1">
    <source>
        <dbReference type="EMBL" id="MDQ0494063.1"/>
    </source>
</evidence>
<sequence length="64" mass="7139">MPGFITIFEAANINEWNIDEYYYNIPDQLAIYNINQQRYDIAIVTAKPLASAGGPQAVEIFSAA</sequence>
<gene>
    <name evidence="1" type="ORF">QOZ95_002226</name>
</gene>
<accession>A0ABU0L0Q3</accession>
<dbReference type="EMBL" id="JAUSWA010000011">
    <property type="protein sequence ID" value="MDQ0494063.1"/>
    <property type="molecule type" value="Genomic_DNA"/>
</dbReference>
<organism evidence="1 2">
    <name type="scientific">Paenibacillus brasilensis</name>
    <dbReference type="NCBI Taxonomy" id="128574"/>
    <lineage>
        <taxon>Bacteria</taxon>
        <taxon>Bacillati</taxon>
        <taxon>Bacillota</taxon>
        <taxon>Bacilli</taxon>
        <taxon>Bacillales</taxon>
        <taxon>Paenibacillaceae</taxon>
        <taxon>Paenibacillus</taxon>
    </lineage>
</organism>
<dbReference type="Proteomes" id="UP001242811">
    <property type="component" value="Unassembled WGS sequence"/>
</dbReference>
<keyword evidence="2" id="KW-1185">Reference proteome</keyword>
<proteinExistence type="predicted"/>
<evidence type="ECO:0000313" key="2">
    <source>
        <dbReference type="Proteomes" id="UP001242811"/>
    </source>
</evidence>